<accession>A0A147B874</accession>
<proteinExistence type="predicted"/>
<dbReference type="AlphaFoldDB" id="A0A147B874"/>
<feature type="non-terminal residue" evidence="1">
    <location>
        <position position="1"/>
    </location>
</feature>
<sequence length="74" mass="8130">CLSSQDKDDPLITGTSLMRRPVKSEIGIARPAYIVEANVDFMAVNVGWRHWHKPLSSGAIFQVSDNSDMAGDLN</sequence>
<organism evidence="1">
    <name type="scientific">Alectorobius mimon</name>
    <dbReference type="NCBI Taxonomy" id="360319"/>
    <lineage>
        <taxon>Eukaryota</taxon>
        <taxon>Metazoa</taxon>
        <taxon>Ecdysozoa</taxon>
        <taxon>Arthropoda</taxon>
        <taxon>Chelicerata</taxon>
        <taxon>Arachnida</taxon>
        <taxon>Acari</taxon>
        <taxon>Parasitiformes</taxon>
        <taxon>Ixodida</taxon>
        <taxon>Ixodoidea</taxon>
        <taxon>Argasidae</taxon>
        <taxon>Ornithodorinae</taxon>
        <taxon>Alectorobius</taxon>
    </lineage>
</organism>
<reference evidence="1" key="1">
    <citation type="submission" date="2016-03" db="EMBL/GenBank/DDBJ databases">
        <title>Gut transcriptome analysis on engorged females of Ornithodoros mimon (Acari: Argasidae) and phylogenetic inferences of soft ticks.</title>
        <authorList>
            <person name="Landulfo G.A."/>
            <person name="Giovanni D."/>
            <person name="Carvalho E."/>
            <person name="Junqueira-de-Azevedo I."/>
            <person name="Patane J."/>
            <person name="Mendoca R."/>
            <person name="Barros-Battesti D."/>
        </authorList>
    </citation>
    <scope>NUCLEOTIDE SEQUENCE</scope>
    <source>
        <strain evidence="1">Females</strain>
        <tissue evidence="1">Gut</tissue>
    </source>
</reference>
<dbReference type="EMBL" id="GEIB01001740">
    <property type="protein sequence ID" value="JAR86615.1"/>
    <property type="molecule type" value="Transcribed_RNA"/>
</dbReference>
<name>A0A147B874_9ACAR</name>
<protein>
    <submittedName>
        <fullName evidence="1">Uncharacterized protein</fullName>
    </submittedName>
</protein>
<evidence type="ECO:0000313" key="1">
    <source>
        <dbReference type="EMBL" id="JAR86615.1"/>
    </source>
</evidence>